<evidence type="ECO:0000313" key="2">
    <source>
        <dbReference type="EMBL" id="GAA4316456.1"/>
    </source>
</evidence>
<accession>A0ABP8G356</accession>
<dbReference type="RefSeq" id="WP_345169759.1">
    <property type="nucleotide sequence ID" value="NZ_BAABGX010000005.1"/>
</dbReference>
<sequence length="254" mass="28043">MEFYIISVLSNKGGVSKTTSAINIAAYLANKGKRVLLIDFDAQANSTLSTIGTGNGHVGEWLVGEKSFSDVVVPYIDNLDVLPAARALDTYAKAIGSENDYQFLLKERIEEEKLDDSYNYIIIDNAPSLTTLAYTTFIAATHILLPSAPEEFAIAGIANVLQTVANVKKRYNPTLKVAGIFFSKYHPSYRSKIDNDMVFATKDAYGDLVMETTIRTNVSIKEALAFKKPVFEYAPDSQGSKDYEALVKELIERL</sequence>
<evidence type="ECO:0000313" key="3">
    <source>
        <dbReference type="Proteomes" id="UP001501844"/>
    </source>
</evidence>
<proteinExistence type="predicted"/>
<dbReference type="InterPro" id="IPR027417">
    <property type="entry name" value="P-loop_NTPase"/>
</dbReference>
<gene>
    <name evidence="2" type="ORF">GCM10023183_37590</name>
</gene>
<dbReference type="Proteomes" id="UP001501844">
    <property type="component" value="Unassembled WGS sequence"/>
</dbReference>
<dbReference type="PANTHER" id="PTHR13696:SF52">
    <property type="entry name" value="PARA FAMILY PROTEIN CT_582"/>
    <property type="match status" value="1"/>
</dbReference>
<organism evidence="2 3">
    <name type="scientific">Nibribacter koreensis</name>
    <dbReference type="NCBI Taxonomy" id="1084519"/>
    <lineage>
        <taxon>Bacteria</taxon>
        <taxon>Pseudomonadati</taxon>
        <taxon>Bacteroidota</taxon>
        <taxon>Cytophagia</taxon>
        <taxon>Cytophagales</taxon>
        <taxon>Hymenobacteraceae</taxon>
        <taxon>Nibribacter</taxon>
    </lineage>
</organism>
<protein>
    <submittedName>
        <fullName evidence="2">AAA family ATPase</fullName>
    </submittedName>
</protein>
<dbReference type="InterPro" id="IPR050678">
    <property type="entry name" value="DNA_Partitioning_ATPase"/>
</dbReference>
<dbReference type="EMBL" id="BAABGX010000005">
    <property type="protein sequence ID" value="GAA4316456.1"/>
    <property type="molecule type" value="Genomic_DNA"/>
</dbReference>
<dbReference type="Gene3D" id="3.40.50.300">
    <property type="entry name" value="P-loop containing nucleotide triphosphate hydrolases"/>
    <property type="match status" value="1"/>
</dbReference>
<dbReference type="InterPro" id="IPR025669">
    <property type="entry name" value="AAA_dom"/>
</dbReference>
<dbReference type="SUPFAM" id="SSF52540">
    <property type="entry name" value="P-loop containing nucleoside triphosphate hydrolases"/>
    <property type="match status" value="1"/>
</dbReference>
<dbReference type="Pfam" id="PF13614">
    <property type="entry name" value="AAA_31"/>
    <property type="match status" value="1"/>
</dbReference>
<dbReference type="PANTHER" id="PTHR13696">
    <property type="entry name" value="P-LOOP CONTAINING NUCLEOSIDE TRIPHOSPHATE HYDROLASE"/>
    <property type="match status" value="1"/>
</dbReference>
<evidence type="ECO:0000259" key="1">
    <source>
        <dbReference type="Pfam" id="PF13614"/>
    </source>
</evidence>
<comment type="caution">
    <text evidence="2">The sequence shown here is derived from an EMBL/GenBank/DDBJ whole genome shotgun (WGS) entry which is preliminary data.</text>
</comment>
<keyword evidence="3" id="KW-1185">Reference proteome</keyword>
<feature type="domain" description="AAA" evidence="1">
    <location>
        <begin position="5"/>
        <end position="177"/>
    </location>
</feature>
<name>A0ABP8G356_9BACT</name>
<dbReference type="PIRSF" id="PIRSF009320">
    <property type="entry name" value="Nuc_binding_HP_1000"/>
    <property type="match status" value="1"/>
</dbReference>
<dbReference type="CDD" id="cd02042">
    <property type="entry name" value="ParAB_family"/>
    <property type="match status" value="1"/>
</dbReference>
<reference evidence="3" key="1">
    <citation type="journal article" date="2019" name="Int. J. Syst. Evol. Microbiol.">
        <title>The Global Catalogue of Microorganisms (GCM) 10K type strain sequencing project: providing services to taxonomists for standard genome sequencing and annotation.</title>
        <authorList>
            <consortium name="The Broad Institute Genomics Platform"/>
            <consortium name="The Broad Institute Genome Sequencing Center for Infectious Disease"/>
            <person name="Wu L."/>
            <person name="Ma J."/>
        </authorList>
    </citation>
    <scope>NUCLEOTIDE SEQUENCE [LARGE SCALE GENOMIC DNA]</scope>
    <source>
        <strain evidence="3">JCM 17917</strain>
    </source>
</reference>